<feature type="domain" description="Thioredoxin" evidence="1">
    <location>
        <begin position="28"/>
        <end position="146"/>
    </location>
</feature>
<proteinExistence type="predicted"/>
<dbReference type="Gene3D" id="3.40.30.10">
    <property type="entry name" value="Glutaredoxin"/>
    <property type="match status" value="1"/>
</dbReference>
<dbReference type="CDD" id="cd02956">
    <property type="entry name" value="ybbN"/>
    <property type="match status" value="1"/>
</dbReference>
<dbReference type="PROSITE" id="PS51352">
    <property type="entry name" value="THIOREDOXIN_2"/>
    <property type="match status" value="1"/>
</dbReference>
<accession>A0A6J7PAK6</accession>
<gene>
    <name evidence="2" type="ORF">UFOPK3992_00517</name>
</gene>
<dbReference type="PANTHER" id="PTHR43601">
    <property type="entry name" value="THIOREDOXIN, MITOCHONDRIAL"/>
    <property type="match status" value="1"/>
</dbReference>
<dbReference type="GO" id="GO:0006950">
    <property type="term" value="P:response to stress"/>
    <property type="evidence" value="ECO:0007669"/>
    <property type="project" value="UniProtKB-ARBA"/>
</dbReference>
<dbReference type="EMBL" id="CAFBOZ010000055">
    <property type="protein sequence ID" value="CAB4998994.1"/>
    <property type="molecule type" value="Genomic_DNA"/>
</dbReference>
<dbReference type="Pfam" id="PF00085">
    <property type="entry name" value="Thioredoxin"/>
    <property type="match status" value="1"/>
</dbReference>
<dbReference type="InterPro" id="IPR011990">
    <property type="entry name" value="TPR-like_helical_dom_sf"/>
</dbReference>
<protein>
    <submittedName>
        <fullName evidence="2">Unannotated protein</fullName>
    </submittedName>
</protein>
<dbReference type="Gene3D" id="1.25.40.10">
    <property type="entry name" value="Tetratricopeptide repeat domain"/>
    <property type="match status" value="1"/>
</dbReference>
<dbReference type="PANTHER" id="PTHR43601:SF3">
    <property type="entry name" value="THIOREDOXIN, MITOCHONDRIAL"/>
    <property type="match status" value="1"/>
</dbReference>
<dbReference type="InterPro" id="IPR013766">
    <property type="entry name" value="Thioredoxin_domain"/>
</dbReference>
<sequence>MSNQPFVPRGGIDLAALAAQREAAERSAATRATAPEGVIVEATEANFQTEVIERSMTVPVIVDFRGAWSTPGLQLSPVIEKVVAESGGRLVLASVDVDAHPRIGQAFRVQALPAVFAVIGGQPLPLPFEGPVPESQVQMLFAEVLKAAEQAGVTGRVGGVPEAAEEVAEVDDVDPLFDVAADAIDRGDWAAAIAAYDTILAASPTDEYALAARSQVRLMERTEGVDLEAALAAVAADPADVAAACLAADAAVMAGDLAAAFALLVEAVRLNSGEERGEARTHLLDLFEIVGLDNPAIGPARLALSNALF</sequence>
<dbReference type="SUPFAM" id="SSF48452">
    <property type="entry name" value="TPR-like"/>
    <property type="match status" value="1"/>
</dbReference>
<dbReference type="AlphaFoldDB" id="A0A6J7PAK6"/>
<evidence type="ECO:0000313" key="2">
    <source>
        <dbReference type="EMBL" id="CAB4998994.1"/>
    </source>
</evidence>
<dbReference type="Pfam" id="PF14561">
    <property type="entry name" value="TPR_20"/>
    <property type="match status" value="1"/>
</dbReference>
<dbReference type="GO" id="GO:0045454">
    <property type="term" value="P:cell redox homeostasis"/>
    <property type="evidence" value="ECO:0007669"/>
    <property type="project" value="TreeGrafter"/>
</dbReference>
<dbReference type="SUPFAM" id="SSF52833">
    <property type="entry name" value="Thioredoxin-like"/>
    <property type="match status" value="1"/>
</dbReference>
<name>A0A6J7PAK6_9ZZZZ</name>
<evidence type="ECO:0000259" key="1">
    <source>
        <dbReference type="PROSITE" id="PS51352"/>
    </source>
</evidence>
<reference evidence="2" key="1">
    <citation type="submission" date="2020-05" db="EMBL/GenBank/DDBJ databases">
        <authorList>
            <person name="Chiriac C."/>
            <person name="Salcher M."/>
            <person name="Ghai R."/>
            <person name="Kavagutti S V."/>
        </authorList>
    </citation>
    <scope>NUCLEOTIDE SEQUENCE</scope>
</reference>
<dbReference type="InterPro" id="IPR036249">
    <property type="entry name" value="Thioredoxin-like_sf"/>
</dbReference>
<organism evidence="2">
    <name type="scientific">freshwater metagenome</name>
    <dbReference type="NCBI Taxonomy" id="449393"/>
    <lineage>
        <taxon>unclassified sequences</taxon>
        <taxon>metagenomes</taxon>
        <taxon>ecological metagenomes</taxon>
    </lineage>
</organism>